<keyword evidence="10" id="KW-0325">Glycoprotein</keyword>
<organism evidence="13">
    <name type="scientific">Hirondellea gigas</name>
    <dbReference type="NCBI Taxonomy" id="1518452"/>
    <lineage>
        <taxon>Eukaryota</taxon>
        <taxon>Metazoa</taxon>
        <taxon>Ecdysozoa</taxon>
        <taxon>Arthropoda</taxon>
        <taxon>Crustacea</taxon>
        <taxon>Multicrustacea</taxon>
        <taxon>Malacostraca</taxon>
        <taxon>Eumalacostraca</taxon>
        <taxon>Peracarida</taxon>
        <taxon>Amphipoda</taxon>
        <taxon>Amphilochidea</taxon>
        <taxon>Lysianassida</taxon>
        <taxon>Lysianassidira</taxon>
        <taxon>Lysianassoidea</taxon>
        <taxon>Lysianassidae</taxon>
        <taxon>Hirondellea</taxon>
    </lineage>
</organism>
<comment type="similarity">
    <text evidence="3">Belongs to the PIGG/PIGN/PIGO family. PIGO subfamily.</text>
</comment>
<evidence type="ECO:0000256" key="9">
    <source>
        <dbReference type="ARBA" id="ARBA00023136"/>
    </source>
</evidence>
<feature type="transmembrane region" description="Helical" evidence="12">
    <location>
        <begin position="916"/>
        <end position="938"/>
    </location>
</feature>
<dbReference type="PANTHER" id="PTHR23071:SF1">
    <property type="entry name" value="GPI ETHANOLAMINE PHOSPHATE TRANSFERASE 3"/>
    <property type="match status" value="1"/>
</dbReference>
<keyword evidence="9 12" id="KW-0472">Membrane</keyword>
<evidence type="ECO:0000256" key="10">
    <source>
        <dbReference type="ARBA" id="ARBA00023180"/>
    </source>
</evidence>
<feature type="compositionally biased region" description="Basic and acidic residues" evidence="11">
    <location>
        <begin position="495"/>
        <end position="504"/>
    </location>
</feature>
<feature type="transmembrane region" description="Helical" evidence="12">
    <location>
        <begin position="778"/>
        <end position="799"/>
    </location>
</feature>
<evidence type="ECO:0000256" key="12">
    <source>
        <dbReference type="SAM" id="Phobius"/>
    </source>
</evidence>
<sequence length="1145" mass="126699">MLLISGGCRAVLLLLTAAAAVMAGLLVFVQGFLLTRHVILENSTCLDFGPGTNEDCWMPRTFNRTVLLLIDGLRYDFAAYDPSVNPQDAPHYLNKMPVFHEIVNNTLTKQQHSSKERNRDKSRSWRGAGFLSRFIADAPTTTMQRLKALVTGGLPTFIELASNFDSPEISEDNLISQLEQNSRNITVLGDDTWSSLFPHSFKRSFFYPSFNVRDLDTVDNGVLEHLYSELPRQDTQLLVAHFLGVDHAGHRYGPDHPRMEHKLRQLDAVVRKVAEAIADDTLLVVLGDHGMTATGDHGGDSDNEVTAALFVYSHKLAQTNFYYPSGKQDASVEVPIDKQHDASSDVPLDKQHFSKDEGADDVKLKSNAEKKADNKTVGNHATSRELQSRFPRVVQQVSLVPSLSLLIGVPVPYSSIGSVVPVLFGGLEQQLAAVSVNVGQVHRYLKHYNQQFSKNKFPKDMWENLLKIKARIEDLQKSASADVIEQSNEGSSKSESGHVSEHTNTDSIQIDRKFMLNLHEEYLTLAKVMCEEIWATFDVNEMVSGIILMIVTISNMFCIALSLNKQEDVQIYFVKGNCILTIIILSTLTLKHFLHIPVMSYIPALFSGVVVVFHVNKISSLSLYAAYKDFVPIVVFFLICCGSLSNSFVVYEDLVMQFTLISMFVYQTTRIVLVHKNKTFVKGQVTNLDSISVKAAVVAVVTCLCSCAAVRLNGSLYHRCREEQMDCVSSTSYLPLSSVPTVQQNSRFFTGLLMLFLVTYLPRYFLKYSGNLNGTRAAVVAARYCASVSAFMVAAYWGLEAVPKPTALLLSYTNYPPRVVYALVLLAIVIIFVKPLMIFQLKKNTHYQVQSHHRNQIIPELFNNLKASYSGGDGNINSADQSPVVYGLATALSAPVFAVAGVVLLLLVLIVGDGMAVVVLLVATTVAGWSILHSFVCWHNPILDSVMRHRWLSTIGWFVLSLNSFYSLGHQATFPTLPWSAAFIGFDGSNTGAAVSNLVTASLVLLHTYAGHLLLGFLLPLLMLAPLALAAMLPKLRNNRSADDLRRGEFVLVDRPEVCVASITTTAVAYVALHATKVLLSCISSLLLRRHLMVWKIFAPHLVFEAVGLLVTVTSVTAGLMLTFRVLQALHAWATDITFEKIKPL</sequence>
<feature type="transmembrane region" description="Helical" evidence="12">
    <location>
        <begin position="572"/>
        <end position="594"/>
    </location>
</feature>
<keyword evidence="8 12" id="KW-1133">Transmembrane helix</keyword>
<feature type="transmembrane region" description="Helical" evidence="12">
    <location>
        <begin position="1067"/>
        <end position="1088"/>
    </location>
</feature>
<feature type="transmembrane region" description="Helical" evidence="12">
    <location>
        <begin position="1013"/>
        <end position="1033"/>
    </location>
</feature>
<feature type="region of interest" description="Disordered" evidence="11">
    <location>
        <begin position="483"/>
        <end position="504"/>
    </location>
</feature>
<accession>A0A6A7G4G5</accession>
<dbReference type="PANTHER" id="PTHR23071">
    <property type="entry name" value="PHOSPHATIDYLINOSITOL GLYCAN"/>
    <property type="match status" value="1"/>
</dbReference>
<feature type="transmembrane region" description="Helical" evidence="12">
    <location>
        <begin position="950"/>
        <end position="969"/>
    </location>
</feature>
<dbReference type="Gene3D" id="3.40.720.10">
    <property type="entry name" value="Alkaline Phosphatase, subunit A"/>
    <property type="match status" value="1"/>
</dbReference>
<protein>
    <submittedName>
        <fullName evidence="13">GPI ethanolamine phosphate transferase 3-like</fullName>
    </submittedName>
</protein>
<feature type="transmembrane region" description="Helical" evidence="12">
    <location>
        <begin position="542"/>
        <end position="563"/>
    </location>
</feature>
<keyword evidence="4" id="KW-0337">GPI-anchor biosynthesis</keyword>
<evidence type="ECO:0000256" key="6">
    <source>
        <dbReference type="ARBA" id="ARBA00022692"/>
    </source>
</evidence>
<feature type="transmembrane region" description="Helical" evidence="12">
    <location>
        <begin position="748"/>
        <end position="766"/>
    </location>
</feature>
<evidence type="ECO:0000256" key="11">
    <source>
        <dbReference type="SAM" id="MobiDB-lite"/>
    </source>
</evidence>
<comment type="subcellular location">
    <subcellularLocation>
        <location evidence="1">Endoplasmic reticulum membrane</location>
        <topology evidence="1">Multi-pass membrane protein</topology>
    </subcellularLocation>
</comment>
<feature type="transmembrane region" description="Helical" evidence="12">
    <location>
        <begin position="819"/>
        <end position="839"/>
    </location>
</feature>
<evidence type="ECO:0000313" key="13">
    <source>
        <dbReference type="EMBL" id="LAC25354.1"/>
    </source>
</evidence>
<dbReference type="CDD" id="cd16023">
    <property type="entry name" value="GPI_EPT_3"/>
    <property type="match status" value="1"/>
</dbReference>
<dbReference type="GO" id="GO:0051377">
    <property type="term" value="F:mannose-ethanolamine phosphotransferase activity"/>
    <property type="evidence" value="ECO:0007669"/>
    <property type="project" value="InterPro"/>
</dbReference>
<evidence type="ECO:0000256" key="8">
    <source>
        <dbReference type="ARBA" id="ARBA00022989"/>
    </source>
</evidence>
<comment type="pathway">
    <text evidence="2">Glycolipid biosynthesis; glycosylphosphatidylinositol-anchor biosynthesis.</text>
</comment>
<keyword evidence="5 13" id="KW-0808">Transferase</keyword>
<reference evidence="13" key="1">
    <citation type="submission" date="2017-11" db="EMBL/GenBank/DDBJ databases">
        <title>The sensing device of the deep-sea amphipod.</title>
        <authorList>
            <person name="Kobayashi H."/>
            <person name="Nagahama T."/>
            <person name="Arai W."/>
            <person name="Sasagawa Y."/>
            <person name="Umeda M."/>
            <person name="Hayashi T."/>
            <person name="Nikaido I."/>
            <person name="Watanabe H."/>
            <person name="Oguri K."/>
            <person name="Kitazato H."/>
            <person name="Fujioka K."/>
            <person name="Kido Y."/>
            <person name="Takami H."/>
        </authorList>
    </citation>
    <scope>NUCLEOTIDE SEQUENCE</scope>
    <source>
        <tissue evidence="13">Whole body</tissue>
    </source>
</reference>
<keyword evidence="7" id="KW-0256">Endoplasmic reticulum</keyword>
<dbReference type="AlphaFoldDB" id="A0A6A7G4G5"/>
<dbReference type="InterPro" id="IPR017850">
    <property type="entry name" value="Alkaline_phosphatase_core_sf"/>
</dbReference>
<evidence type="ECO:0000256" key="7">
    <source>
        <dbReference type="ARBA" id="ARBA00022824"/>
    </source>
</evidence>
<feature type="region of interest" description="Disordered" evidence="11">
    <location>
        <begin position="340"/>
        <end position="361"/>
    </location>
</feature>
<dbReference type="GO" id="GO:0005789">
    <property type="term" value="C:endoplasmic reticulum membrane"/>
    <property type="evidence" value="ECO:0007669"/>
    <property type="project" value="UniProtKB-SubCell"/>
</dbReference>
<dbReference type="GO" id="GO:0006506">
    <property type="term" value="P:GPI anchor biosynthetic process"/>
    <property type="evidence" value="ECO:0007669"/>
    <property type="project" value="UniProtKB-UniPathway"/>
</dbReference>
<evidence type="ECO:0000256" key="5">
    <source>
        <dbReference type="ARBA" id="ARBA00022679"/>
    </source>
</evidence>
<evidence type="ECO:0000256" key="2">
    <source>
        <dbReference type="ARBA" id="ARBA00004687"/>
    </source>
</evidence>
<name>A0A6A7G4G5_9CRUS</name>
<dbReference type="EMBL" id="IACT01006217">
    <property type="protein sequence ID" value="LAC25354.1"/>
    <property type="molecule type" value="mRNA"/>
</dbReference>
<dbReference type="InterPro" id="IPR037675">
    <property type="entry name" value="PIG-O_N"/>
</dbReference>
<feature type="transmembrane region" description="Helical" evidence="12">
    <location>
        <begin position="1100"/>
        <end position="1124"/>
    </location>
</feature>
<dbReference type="InterPro" id="IPR039524">
    <property type="entry name" value="PIGO/GPI13"/>
</dbReference>
<dbReference type="Pfam" id="PF01663">
    <property type="entry name" value="Phosphodiest"/>
    <property type="match status" value="1"/>
</dbReference>
<feature type="compositionally biased region" description="Polar residues" evidence="11">
    <location>
        <begin position="485"/>
        <end position="494"/>
    </location>
</feature>
<feature type="transmembrane region" description="Helical" evidence="12">
    <location>
        <begin position="654"/>
        <end position="673"/>
    </location>
</feature>
<feature type="transmembrane region" description="Helical" evidence="12">
    <location>
        <begin position="630"/>
        <end position="648"/>
    </location>
</feature>
<dbReference type="UniPathway" id="UPA00196"/>
<feature type="transmembrane region" description="Helical" evidence="12">
    <location>
        <begin position="981"/>
        <end position="1006"/>
    </location>
</feature>
<feature type="transmembrane region" description="Helical" evidence="12">
    <location>
        <begin position="12"/>
        <end position="33"/>
    </location>
</feature>
<feature type="transmembrane region" description="Helical" evidence="12">
    <location>
        <begin position="693"/>
        <end position="712"/>
    </location>
</feature>
<feature type="transmembrane region" description="Helical" evidence="12">
    <location>
        <begin position="884"/>
        <end position="910"/>
    </location>
</feature>
<evidence type="ECO:0000256" key="4">
    <source>
        <dbReference type="ARBA" id="ARBA00022502"/>
    </source>
</evidence>
<dbReference type="InterPro" id="IPR002591">
    <property type="entry name" value="Phosphodiest/P_Trfase"/>
</dbReference>
<evidence type="ECO:0000256" key="1">
    <source>
        <dbReference type="ARBA" id="ARBA00004477"/>
    </source>
</evidence>
<proteinExistence type="evidence at transcript level"/>
<keyword evidence="6 12" id="KW-0812">Transmembrane</keyword>
<feature type="transmembrane region" description="Helical" evidence="12">
    <location>
        <begin position="600"/>
        <end position="618"/>
    </location>
</feature>
<evidence type="ECO:0000256" key="3">
    <source>
        <dbReference type="ARBA" id="ARBA00008695"/>
    </source>
</evidence>
<dbReference type="SUPFAM" id="SSF53649">
    <property type="entry name" value="Alkaline phosphatase-like"/>
    <property type="match status" value="1"/>
</dbReference>